<dbReference type="PANTHER" id="PTHR13683">
    <property type="entry name" value="ASPARTYL PROTEASES"/>
    <property type="match status" value="1"/>
</dbReference>
<dbReference type="InterPro" id="IPR032799">
    <property type="entry name" value="TAXi_C"/>
</dbReference>
<evidence type="ECO:0000256" key="10">
    <source>
        <dbReference type="RuleBase" id="RU000454"/>
    </source>
</evidence>
<dbReference type="InterPro" id="IPR032861">
    <property type="entry name" value="TAXi_N"/>
</dbReference>
<comment type="similarity">
    <text evidence="1 10">Belongs to the peptidase A1 family.</text>
</comment>
<feature type="active site" evidence="9">
    <location>
        <position position="278"/>
    </location>
</feature>
<organism evidence="13 14">
    <name type="scientific">Kalanchoe fedtschenkoi</name>
    <name type="common">Lavender scallops</name>
    <name type="synonym">South American air plant</name>
    <dbReference type="NCBI Taxonomy" id="63787"/>
    <lineage>
        <taxon>Eukaryota</taxon>
        <taxon>Viridiplantae</taxon>
        <taxon>Streptophyta</taxon>
        <taxon>Embryophyta</taxon>
        <taxon>Tracheophyta</taxon>
        <taxon>Spermatophyta</taxon>
        <taxon>Magnoliopsida</taxon>
        <taxon>eudicotyledons</taxon>
        <taxon>Gunneridae</taxon>
        <taxon>Pentapetalae</taxon>
        <taxon>Saxifragales</taxon>
        <taxon>Crassulaceae</taxon>
        <taxon>Kalanchoe</taxon>
    </lineage>
</organism>
<dbReference type="GO" id="GO:0004190">
    <property type="term" value="F:aspartic-type endopeptidase activity"/>
    <property type="evidence" value="ECO:0007669"/>
    <property type="project" value="UniProtKB-KW"/>
</dbReference>
<evidence type="ECO:0000256" key="3">
    <source>
        <dbReference type="ARBA" id="ARBA00022729"/>
    </source>
</evidence>
<dbReference type="Gene3D" id="2.40.70.10">
    <property type="entry name" value="Acid Proteases"/>
    <property type="match status" value="2"/>
</dbReference>
<dbReference type="OMA" id="CVDQMCA"/>
<feature type="chain" id="PRO_5029483103" description="Aspartic proteinase Asp1" evidence="11">
    <location>
        <begin position="25"/>
        <end position="422"/>
    </location>
</feature>
<reference evidence="13" key="1">
    <citation type="submission" date="2021-01" db="UniProtKB">
        <authorList>
            <consortium name="EnsemblPlants"/>
        </authorList>
    </citation>
    <scope>IDENTIFICATION</scope>
</reference>
<feature type="domain" description="Peptidase A1" evidence="12">
    <location>
        <begin position="64"/>
        <end position="407"/>
    </location>
</feature>
<dbReference type="Gramene" id="Kaladp0048s0131.1.v1.1">
    <property type="protein sequence ID" value="Kaladp0048s0131.1.v1.1"/>
    <property type="gene ID" value="Kaladp0048s0131.v1.1"/>
</dbReference>
<dbReference type="PROSITE" id="PS51767">
    <property type="entry name" value="PEPTIDASE_A1"/>
    <property type="match status" value="1"/>
</dbReference>
<sequence length="422" mass="46683">MKGPGLRRLVLFLVCCWGFFAADAAHIHAQQRAGRTKPVPLIMSRIGSSVLFPVYGNVYPKGFYYVPVNIGQPPKPYFLDLDTGSDLTWVQCDAPCISCTQAYHPPYRPSDNLVKCKDPLCAALHSSGPHRCEDPDQCDYEVEYADGGSSLGVLVKESVHLNLTDGNRISPQVSIGCGYDQMPGLSNHYLDGVLGLGRGKISIVSQLQSHGLVKNVVGHCLSSRGGGYLFFGDSLYDPAHVTWTPMSSEYTNHYSPGYADLFLGDRTPASRDQLVIFDSGSSYSYLKAQPYQALVSWLKKELSGRSLREAAEDQTLPLCWKGKRPFKSLLEVKKYFKSFALSFVDGWRAKTKFEFTPESYLIISLKGNVCLGVLNGTEVGVDNIIGDISMQDKMVIYDNNKQVIGWMPANCDRVPKSRSVKM</sequence>
<dbReference type="EnsemblPlants" id="Kaladp0048s0131.1.v1.1">
    <property type="protein sequence ID" value="Kaladp0048s0131.1.v1.1"/>
    <property type="gene ID" value="Kaladp0048s0131.v1.1"/>
</dbReference>
<evidence type="ECO:0000256" key="7">
    <source>
        <dbReference type="ARBA" id="ARBA00068871"/>
    </source>
</evidence>
<evidence type="ECO:0000256" key="9">
    <source>
        <dbReference type="PIRSR" id="PIRSR601461-1"/>
    </source>
</evidence>
<dbReference type="AlphaFoldDB" id="A0A7N0TY12"/>
<dbReference type="FunFam" id="2.40.70.10:FF:000027">
    <property type="entry name" value="Aspartic proteinase Asp1 isoform A"/>
    <property type="match status" value="1"/>
</dbReference>
<evidence type="ECO:0000313" key="14">
    <source>
        <dbReference type="Proteomes" id="UP000594263"/>
    </source>
</evidence>
<keyword evidence="4" id="KW-0677">Repeat</keyword>
<dbReference type="PROSITE" id="PS00141">
    <property type="entry name" value="ASP_PROTEASE"/>
    <property type="match status" value="1"/>
</dbReference>
<evidence type="ECO:0000256" key="2">
    <source>
        <dbReference type="ARBA" id="ARBA00022670"/>
    </source>
</evidence>
<name>A0A7N0TY12_KALFE</name>
<keyword evidence="14" id="KW-1185">Reference proteome</keyword>
<evidence type="ECO:0000256" key="1">
    <source>
        <dbReference type="ARBA" id="ARBA00007447"/>
    </source>
</evidence>
<evidence type="ECO:0000256" key="11">
    <source>
        <dbReference type="SAM" id="SignalP"/>
    </source>
</evidence>
<keyword evidence="2 10" id="KW-0645">Protease</keyword>
<dbReference type="SUPFAM" id="SSF50630">
    <property type="entry name" value="Acid proteases"/>
    <property type="match status" value="1"/>
</dbReference>
<evidence type="ECO:0000256" key="8">
    <source>
        <dbReference type="ARBA" id="ARBA00077656"/>
    </source>
</evidence>
<evidence type="ECO:0000256" key="6">
    <source>
        <dbReference type="ARBA" id="ARBA00022801"/>
    </source>
</evidence>
<dbReference type="InterPro" id="IPR001461">
    <property type="entry name" value="Aspartic_peptidase_A1"/>
</dbReference>
<dbReference type="PRINTS" id="PR00792">
    <property type="entry name" value="PEPSIN"/>
</dbReference>
<feature type="signal peptide" evidence="11">
    <location>
        <begin position="1"/>
        <end position="24"/>
    </location>
</feature>
<dbReference type="InterPro" id="IPR033121">
    <property type="entry name" value="PEPTIDASE_A1"/>
</dbReference>
<keyword evidence="6 10" id="KW-0378">Hydrolase</keyword>
<keyword evidence="5 10" id="KW-0064">Aspartyl protease</keyword>
<dbReference type="Pfam" id="PF14541">
    <property type="entry name" value="TAXi_C"/>
    <property type="match status" value="1"/>
</dbReference>
<evidence type="ECO:0000259" key="12">
    <source>
        <dbReference type="PROSITE" id="PS51767"/>
    </source>
</evidence>
<feature type="active site" evidence="9">
    <location>
        <position position="82"/>
    </location>
</feature>
<proteinExistence type="inferred from homology"/>
<accession>A0A7N0TY12</accession>
<evidence type="ECO:0000313" key="13">
    <source>
        <dbReference type="EnsemblPlants" id="Kaladp0048s0131.1.v1.1"/>
    </source>
</evidence>
<dbReference type="GO" id="GO:0006508">
    <property type="term" value="P:proteolysis"/>
    <property type="evidence" value="ECO:0007669"/>
    <property type="project" value="UniProtKB-KW"/>
</dbReference>
<evidence type="ECO:0000256" key="4">
    <source>
        <dbReference type="ARBA" id="ARBA00022737"/>
    </source>
</evidence>
<dbReference type="InterPro" id="IPR021109">
    <property type="entry name" value="Peptidase_aspartic_dom_sf"/>
</dbReference>
<dbReference type="PANTHER" id="PTHR13683:SF800">
    <property type="entry name" value="EUKARYOTIC ASPARTYL PROTEASE FAMILY PROTEIN"/>
    <property type="match status" value="1"/>
</dbReference>
<dbReference type="InterPro" id="IPR001969">
    <property type="entry name" value="Aspartic_peptidase_AS"/>
</dbReference>
<keyword evidence="3 11" id="KW-0732">Signal</keyword>
<evidence type="ECO:0000256" key="5">
    <source>
        <dbReference type="ARBA" id="ARBA00022750"/>
    </source>
</evidence>
<dbReference type="Pfam" id="PF14543">
    <property type="entry name" value="TAXi_N"/>
    <property type="match status" value="1"/>
</dbReference>
<dbReference type="Proteomes" id="UP000594263">
    <property type="component" value="Unplaced"/>
</dbReference>
<protein>
    <recommendedName>
        <fullName evidence="7">Aspartic proteinase Asp1</fullName>
    </recommendedName>
    <alternativeName>
        <fullName evidence="8">Nucellin-like protein</fullName>
    </alternativeName>
</protein>
<dbReference type="FunFam" id="2.40.70.10:FF:000015">
    <property type="entry name" value="Aspartyl protease family protein"/>
    <property type="match status" value="1"/>
</dbReference>